<evidence type="ECO:0000313" key="2">
    <source>
        <dbReference type="Proteomes" id="UP000008544"/>
    </source>
</evidence>
<dbReference type="eggNOG" id="COG1887">
    <property type="taxonomic scope" value="Bacteria"/>
</dbReference>
<dbReference type="OrthoDB" id="9807097at2"/>
<dbReference type="KEGG" id="dau:Daud_0026"/>
<dbReference type="InterPro" id="IPR043148">
    <property type="entry name" value="TagF_C"/>
</dbReference>
<dbReference type="AlphaFoldDB" id="B1I175"/>
<keyword evidence="2" id="KW-1185">Reference proteome</keyword>
<dbReference type="HOGENOM" id="CLU_537180_0_0_9"/>
<evidence type="ECO:0008006" key="3">
    <source>
        <dbReference type="Google" id="ProtNLM"/>
    </source>
</evidence>
<proteinExistence type="predicted"/>
<protein>
    <recommendedName>
        <fullName evidence="3">Capsule polysaccharide biosynthesis protein</fullName>
    </recommendedName>
</protein>
<dbReference type="EMBL" id="CP000860">
    <property type="protein sequence ID" value="ACA58595.1"/>
    <property type="molecule type" value="Genomic_DNA"/>
</dbReference>
<dbReference type="Proteomes" id="UP000008544">
    <property type="component" value="Chromosome"/>
</dbReference>
<evidence type="ECO:0000313" key="1">
    <source>
        <dbReference type="EMBL" id="ACA58595.1"/>
    </source>
</evidence>
<name>B1I175_DESAP</name>
<dbReference type="RefSeq" id="WP_012301189.1">
    <property type="nucleotide sequence ID" value="NC_010424.1"/>
</dbReference>
<reference evidence="2" key="1">
    <citation type="submission" date="2007-10" db="EMBL/GenBank/DDBJ databases">
        <title>Complete sequence of chromosome of Desulforudis audaxviator MP104C.</title>
        <authorList>
            <person name="Copeland A."/>
            <person name="Lucas S."/>
            <person name="Lapidus A."/>
            <person name="Barry K."/>
            <person name="Glavina del Rio T."/>
            <person name="Dalin E."/>
            <person name="Tice H."/>
            <person name="Bruce D."/>
            <person name="Pitluck S."/>
            <person name="Lowry S.R."/>
            <person name="Larimer F."/>
            <person name="Land M.L."/>
            <person name="Hauser L."/>
            <person name="Kyrpides N."/>
            <person name="Ivanova N.N."/>
            <person name="Richardson P."/>
        </authorList>
    </citation>
    <scope>NUCLEOTIDE SEQUENCE [LARGE SCALE GENOMIC DNA]</scope>
    <source>
        <strain evidence="2">MP104C</strain>
    </source>
</reference>
<sequence>MYGDERLNPHHVLRYALTKEFVETFSFLKSSGIELPLTLVRDYHMHIRSFVDQNLSNWNLIRQLQKRHGLYTIGDVQRVLERRPPVIEDLSQDSARDILVAQVQYIPFTLDRFPRSKVLTIAYSTRDEQMADRHLSEFYRVFRVRREIENAQPDRLKVAALLKKLDPVLFRLQHHPVFSTTEFRLWFRRLLISSVKLVHVLDRMILDYPVRVILCNVEAVNPGTTLSLLAALYNLDFINAPTHVITNRNLIPTRATYHCAWGEYYRDWLEKRGIDPARIICTGNLRFEYEFHPASLDRNTLASQLDYPAENFVVLFTSQPFSREVNEELARWIEQAVIGNPVTVLIKPHPSDTTNYAPFTRTGSIMVVPEWAKLPDLLPNIDFLMTISSSTAIEGALRGKGLIVLQPALPYHYETNNNDINAFLVRSRAGFVASSPQQLARIISRLCHSERWRKRLHMMTQAFLEKTIHKGVYSNPSGDIYQLIKNLLG</sequence>
<organism evidence="1 2">
    <name type="scientific">Desulforudis audaxviator (strain MP104C)</name>
    <dbReference type="NCBI Taxonomy" id="477974"/>
    <lineage>
        <taxon>Bacteria</taxon>
        <taxon>Bacillati</taxon>
        <taxon>Bacillota</taxon>
        <taxon>Clostridia</taxon>
        <taxon>Thermoanaerobacterales</taxon>
        <taxon>Candidatus Desulforudaceae</taxon>
        <taxon>Candidatus Desulforudis</taxon>
    </lineage>
</organism>
<gene>
    <name evidence="1" type="ordered locus">Daud_0026</name>
</gene>
<dbReference type="Gene3D" id="3.40.50.12580">
    <property type="match status" value="1"/>
</dbReference>
<dbReference type="STRING" id="477974.Daud_0026"/>
<accession>B1I175</accession>
<reference evidence="1 2" key="2">
    <citation type="journal article" date="2008" name="Science">
        <title>Environmental genomics reveals a single-species ecosystem deep within Earth.</title>
        <authorList>
            <person name="Chivian D."/>
            <person name="Brodie E.L."/>
            <person name="Alm E.J."/>
            <person name="Culley D.E."/>
            <person name="Dehal P.S."/>
            <person name="Desantis T.Z."/>
            <person name="Gihring T.M."/>
            <person name="Lapidus A."/>
            <person name="Lin L.H."/>
            <person name="Lowry S.R."/>
            <person name="Moser D.P."/>
            <person name="Richardson P.M."/>
            <person name="Southam G."/>
            <person name="Wanger G."/>
            <person name="Pratt L.M."/>
            <person name="Andersen G.L."/>
            <person name="Hazen T.C."/>
            <person name="Brockman F.J."/>
            <person name="Arkin A.P."/>
            <person name="Onstott T.C."/>
        </authorList>
    </citation>
    <scope>NUCLEOTIDE SEQUENCE [LARGE SCALE GENOMIC DNA]</scope>
    <source>
        <strain evidence="1 2">MP104C</strain>
    </source>
</reference>
<dbReference type="SUPFAM" id="SSF53756">
    <property type="entry name" value="UDP-Glycosyltransferase/glycogen phosphorylase"/>
    <property type="match status" value="1"/>
</dbReference>